<evidence type="ECO:0000313" key="1">
    <source>
        <dbReference type="EMBL" id="OSZ57663.1"/>
    </source>
</evidence>
<name>A0ABX3YCP3_9ACTN</name>
<keyword evidence="2" id="KW-1185">Reference proteome</keyword>
<proteinExistence type="predicted"/>
<comment type="caution">
    <text evidence="1">The sequence shown here is derived from an EMBL/GenBank/DDBJ whole genome shotgun (WGS) entry which is preliminary data.</text>
</comment>
<evidence type="ECO:0000313" key="2">
    <source>
        <dbReference type="Proteomes" id="UP000194266"/>
    </source>
</evidence>
<protein>
    <submittedName>
        <fullName evidence="1">Uncharacterized protein</fullName>
    </submittedName>
</protein>
<sequence>MPAAPHAGSSHSRAVARSVVLGHRVNGCGEVAAGEPLLQDGAAVPVGAFQQLGAVDRDGGPSLLGR</sequence>
<dbReference type="Proteomes" id="UP000194266">
    <property type="component" value="Unassembled WGS sequence"/>
</dbReference>
<accession>A0ABX3YCP3</accession>
<organism evidence="1 2">
    <name type="scientific">Streptomyces pharetrae CZA14</name>
    <dbReference type="NCBI Taxonomy" id="1144883"/>
    <lineage>
        <taxon>Bacteria</taxon>
        <taxon>Bacillati</taxon>
        <taxon>Actinomycetota</taxon>
        <taxon>Actinomycetes</taxon>
        <taxon>Kitasatosporales</taxon>
        <taxon>Streptomycetaceae</taxon>
        <taxon>Streptomyces</taxon>
    </lineage>
</organism>
<gene>
    <name evidence="1" type="ORF">OQI_26045</name>
</gene>
<reference evidence="1 2" key="1">
    <citation type="submission" date="2016-12" db="EMBL/GenBank/DDBJ databases">
        <title>Genome Mining:The Detection of Biosynthetic Gene Clusters to Aid in the Expression of Curamycin A produced by Streptomyces sp. strain CZA14.</title>
        <authorList>
            <person name="Durrell K.A."/>
            <person name="Kirby B.M."/>
            <person name="Khan W."/>
            <person name="Mthethwa T."/>
            <person name="Le Roes-Hill M."/>
        </authorList>
    </citation>
    <scope>NUCLEOTIDE SEQUENCE [LARGE SCALE GENOMIC DNA]</scope>
    <source>
        <strain evidence="1 2">CZA14</strain>
    </source>
</reference>
<dbReference type="EMBL" id="MRYD01000174">
    <property type="protein sequence ID" value="OSZ57663.1"/>
    <property type="molecule type" value="Genomic_DNA"/>
</dbReference>